<proteinExistence type="predicted"/>
<accession>A0A0H5RCA6</accession>
<dbReference type="EMBL" id="HACM01010939">
    <property type="protein sequence ID" value="CRZ11381.1"/>
    <property type="molecule type" value="Transcribed_RNA"/>
</dbReference>
<feature type="non-terminal residue" evidence="1">
    <location>
        <position position="1"/>
    </location>
</feature>
<organism evidence="1">
    <name type="scientific">Spongospora subterranea</name>
    <dbReference type="NCBI Taxonomy" id="70186"/>
    <lineage>
        <taxon>Eukaryota</taxon>
        <taxon>Sar</taxon>
        <taxon>Rhizaria</taxon>
        <taxon>Endomyxa</taxon>
        <taxon>Phytomyxea</taxon>
        <taxon>Plasmodiophorida</taxon>
        <taxon>Plasmodiophoridae</taxon>
        <taxon>Spongospora</taxon>
    </lineage>
</organism>
<evidence type="ECO:0008006" key="2">
    <source>
        <dbReference type="Google" id="ProtNLM"/>
    </source>
</evidence>
<evidence type="ECO:0000313" key="1">
    <source>
        <dbReference type="EMBL" id="CRZ11381.1"/>
    </source>
</evidence>
<reference evidence="1" key="1">
    <citation type="submission" date="2015-04" db="EMBL/GenBank/DDBJ databases">
        <title>The genome sequence of the plant pathogenic Rhizarian Plasmodiophora brassicae reveals insights in its biotrophic life cycle and the origin of chitin synthesis.</title>
        <authorList>
            <person name="Schwelm A."/>
            <person name="Fogelqvist J."/>
            <person name="Knaust A."/>
            <person name="Julke S."/>
            <person name="Lilja T."/>
            <person name="Dhandapani V."/>
            <person name="Bonilla-Rosso G."/>
            <person name="Karlsson M."/>
            <person name="Shevchenko A."/>
            <person name="Choi S.R."/>
            <person name="Kim H.G."/>
            <person name="Park J.Y."/>
            <person name="Lim Y.P."/>
            <person name="Ludwig-Muller J."/>
            <person name="Dixelius C."/>
        </authorList>
    </citation>
    <scope>NUCLEOTIDE SEQUENCE</scope>
    <source>
        <tissue evidence="1">Potato root galls</tissue>
    </source>
</reference>
<sequence>TRSPRFRAVPSQERNQAMGSITRSTWRAVARPFMEIWTSWTEFQSMGIEQYKAISARAGQIRRDSEAHKAAVDEMVRDSFKNSLMKSSDLNTSLLESITEHQVNAKEKLEVMTAELDRIRQQNQ</sequence>
<protein>
    <recommendedName>
        <fullName evidence="2">Phasin domain-containing protein</fullName>
    </recommendedName>
</protein>
<name>A0A0H5RCA6_9EUKA</name>
<dbReference type="AlphaFoldDB" id="A0A0H5RCA6"/>